<keyword evidence="4" id="KW-1185">Reference proteome</keyword>
<evidence type="ECO:0000256" key="2">
    <source>
        <dbReference type="SAM" id="Phobius"/>
    </source>
</evidence>
<sequence>MPSTRFLVHGSFAAIAFSAAAGSIVATIKLGGLQFLKENFFEGLCVDVWDGFFLSPLNLVAISFLIFLPFHCWVINAPLSILCLTSIMGFPSFLFFAAAFLETSPVLLPIGLIVSCFGKFGLSELQQATHSSSSPKTYIHSKSPSPSISHRSSASSMFISEDHSTPASSIRRKRSHS</sequence>
<keyword evidence="2" id="KW-1133">Transmembrane helix</keyword>
<keyword evidence="2" id="KW-0812">Transmembrane</keyword>
<dbReference type="AlphaFoldDB" id="F4RGS0"/>
<name>F4RGS0_MELLP</name>
<reference evidence="4" key="1">
    <citation type="journal article" date="2011" name="Proc. Natl. Acad. Sci. U.S.A.">
        <title>Obligate biotrophy features unraveled by the genomic analysis of rust fungi.</title>
        <authorList>
            <person name="Duplessis S."/>
            <person name="Cuomo C.A."/>
            <person name="Lin Y.-C."/>
            <person name="Aerts A."/>
            <person name="Tisserant E."/>
            <person name="Veneault-Fourrey C."/>
            <person name="Joly D.L."/>
            <person name="Hacquard S."/>
            <person name="Amselem J."/>
            <person name="Cantarel B.L."/>
            <person name="Chiu R."/>
            <person name="Coutinho P.M."/>
            <person name="Feau N."/>
            <person name="Field M."/>
            <person name="Frey P."/>
            <person name="Gelhaye E."/>
            <person name="Goldberg J."/>
            <person name="Grabherr M.G."/>
            <person name="Kodira C.D."/>
            <person name="Kohler A."/>
            <person name="Kuees U."/>
            <person name="Lindquist E.A."/>
            <person name="Lucas S.M."/>
            <person name="Mago R."/>
            <person name="Mauceli E."/>
            <person name="Morin E."/>
            <person name="Murat C."/>
            <person name="Pangilinan J.L."/>
            <person name="Park R."/>
            <person name="Pearson M."/>
            <person name="Quesneville H."/>
            <person name="Rouhier N."/>
            <person name="Sakthikumar S."/>
            <person name="Salamov A.A."/>
            <person name="Schmutz J."/>
            <person name="Selles B."/>
            <person name="Shapiro H."/>
            <person name="Tanguay P."/>
            <person name="Tuskan G.A."/>
            <person name="Henrissat B."/>
            <person name="Van de Peer Y."/>
            <person name="Rouze P."/>
            <person name="Ellis J.G."/>
            <person name="Dodds P.N."/>
            <person name="Schein J.E."/>
            <person name="Zhong S."/>
            <person name="Hamelin R.C."/>
            <person name="Grigoriev I.V."/>
            <person name="Szabo L.J."/>
            <person name="Martin F."/>
        </authorList>
    </citation>
    <scope>NUCLEOTIDE SEQUENCE [LARGE SCALE GENOMIC DNA]</scope>
    <source>
        <strain evidence="4">98AG31 / pathotype 3-4-7</strain>
    </source>
</reference>
<dbReference type="OrthoDB" id="2506618at2759"/>
<dbReference type="VEuPathDB" id="FungiDB:MELLADRAFT_116053"/>
<feature type="transmembrane region" description="Helical" evidence="2">
    <location>
        <begin position="52"/>
        <end position="74"/>
    </location>
</feature>
<evidence type="ECO:0000313" key="3">
    <source>
        <dbReference type="EMBL" id="EGG08185.1"/>
    </source>
</evidence>
<gene>
    <name evidence="3" type="ORF">MELLADRAFT_116053</name>
</gene>
<dbReference type="InParanoid" id="F4RGS0"/>
<accession>F4RGS0</accession>
<proteinExistence type="predicted"/>
<dbReference type="HOGENOM" id="CLU_117297_0_0_1"/>
<feature type="transmembrane region" description="Helical" evidence="2">
    <location>
        <begin position="81"/>
        <end position="100"/>
    </location>
</feature>
<dbReference type="Proteomes" id="UP000001072">
    <property type="component" value="Unassembled WGS sequence"/>
</dbReference>
<protein>
    <submittedName>
        <fullName evidence="3">Uncharacterized protein</fullName>
    </submittedName>
</protein>
<organism evidence="4">
    <name type="scientific">Melampsora larici-populina (strain 98AG31 / pathotype 3-4-7)</name>
    <name type="common">Poplar leaf rust fungus</name>
    <dbReference type="NCBI Taxonomy" id="747676"/>
    <lineage>
        <taxon>Eukaryota</taxon>
        <taxon>Fungi</taxon>
        <taxon>Dikarya</taxon>
        <taxon>Basidiomycota</taxon>
        <taxon>Pucciniomycotina</taxon>
        <taxon>Pucciniomycetes</taxon>
        <taxon>Pucciniales</taxon>
        <taxon>Melampsoraceae</taxon>
        <taxon>Melampsora</taxon>
    </lineage>
</organism>
<dbReference type="EMBL" id="GL883101">
    <property type="protein sequence ID" value="EGG08185.1"/>
    <property type="molecule type" value="Genomic_DNA"/>
</dbReference>
<dbReference type="GeneID" id="18925744"/>
<feature type="region of interest" description="Disordered" evidence="1">
    <location>
        <begin position="133"/>
        <end position="177"/>
    </location>
</feature>
<evidence type="ECO:0000313" key="4">
    <source>
        <dbReference type="Proteomes" id="UP000001072"/>
    </source>
</evidence>
<feature type="transmembrane region" description="Helical" evidence="2">
    <location>
        <begin position="12"/>
        <end position="32"/>
    </location>
</feature>
<dbReference type="RefSeq" id="XP_007408383.1">
    <property type="nucleotide sequence ID" value="XM_007408321.1"/>
</dbReference>
<evidence type="ECO:0000256" key="1">
    <source>
        <dbReference type="SAM" id="MobiDB-lite"/>
    </source>
</evidence>
<keyword evidence="2" id="KW-0472">Membrane</keyword>
<feature type="compositionally biased region" description="Low complexity" evidence="1">
    <location>
        <begin position="141"/>
        <end position="159"/>
    </location>
</feature>
<dbReference type="KEGG" id="mlr:MELLADRAFT_116053"/>